<dbReference type="EMBL" id="SORF01000001">
    <property type="protein sequence ID" value="TDY51011.1"/>
    <property type="molecule type" value="Genomic_DNA"/>
</dbReference>
<organism evidence="1 2">
    <name type="scientific">Alicyclobacillus sacchari</name>
    <dbReference type="NCBI Taxonomy" id="392010"/>
    <lineage>
        <taxon>Bacteria</taxon>
        <taxon>Bacillati</taxon>
        <taxon>Bacillota</taxon>
        <taxon>Bacilli</taxon>
        <taxon>Bacillales</taxon>
        <taxon>Alicyclobacillaceae</taxon>
        <taxon>Alicyclobacillus</taxon>
    </lineage>
</organism>
<name>A0A4V3HF20_9BACL</name>
<dbReference type="AlphaFoldDB" id="A0A4V3HF20"/>
<comment type="caution">
    <text evidence="1">The sequence shown here is derived from an EMBL/GenBank/DDBJ whole genome shotgun (WGS) entry which is preliminary data.</text>
</comment>
<accession>A0A4V3HF20</accession>
<sequence length="39" mass="4303">MSQHHAQIQRAHAVHSLEMGVNSARDRLGCIIHGSHGYP</sequence>
<reference evidence="1 2" key="1">
    <citation type="submission" date="2019-03" db="EMBL/GenBank/DDBJ databases">
        <title>Genomic Encyclopedia of Type Strains, Phase IV (KMG-IV): sequencing the most valuable type-strain genomes for metagenomic binning, comparative biology and taxonomic classification.</title>
        <authorList>
            <person name="Goeker M."/>
        </authorList>
    </citation>
    <scope>NUCLEOTIDE SEQUENCE [LARGE SCALE GENOMIC DNA]</scope>
    <source>
        <strain evidence="1 2">DSM 17974</strain>
    </source>
</reference>
<proteinExistence type="predicted"/>
<keyword evidence="2" id="KW-1185">Reference proteome</keyword>
<gene>
    <name evidence="1" type="ORF">C7445_1012</name>
</gene>
<dbReference type="Proteomes" id="UP000294581">
    <property type="component" value="Unassembled WGS sequence"/>
</dbReference>
<evidence type="ECO:0000313" key="1">
    <source>
        <dbReference type="EMBL" id="TDY51011.1"/>
    </source>
</evidence>
<evidence type="ECO:0000313" key="2">
    <source>
        <dbReference type="Proteomes" id="UP000294581"/>
    </source>
</evidence>
<protein>
    <submittedName>
        <fullName evidence="1">Uncharacterized protein</fullName>
    </submittedName>
</protein>